<evidence type="ECO:0000313" key="2">
    <source>
        <dbReference type="EMBL" id="MBR9652283.1"/>
    </source>
</evidence>
<dbReference type="Gene3D" id="3.90.1300.10">
    <property type="entry name" value="Amidase signature (AS) domain"/>
    <property type="match status" value="1"/>
</dbReference>
<comment type="caution">
    <text evidence="2">The sequence shown here is derived from an EMBL/GenBank/DDBJ whole genome shotgun (WGS) entry which is preliminary data.</text>
</comment>
<dbReference type="Proteomes" id="UP001195941">
    <property type="component" value="Unassembled WGS sequence"/>
</dbReference>
<dbReference type="PANTHER" id="PTHR43372">
    <property type="entry name" value="FATTY-ACID AMIDE HYDROLASE"/>
    <property type="match status" value="1"/>
</dbReference>
<accession>A0ABS5HTQ2</accession>
<evidence type="ECO:0000259" key="1">
    <source>
        <dbReference type="Pfam" id="PF01425"/>
    </source>
</evidence>
<reference evidence="2 3" key="1">
    <citation type="journal article" date="2021" name="Arch. Microbiol.">
        <title>Thalassobius aquimarinus sp. nov., isolated from the Sea of Japan seashore.</title>
        <authorList>
            <person name="Kurilenko V.V."/>
            <person name="Romanenko L.A."/>
            <person name="Chernysheva N.Y."/>
            <person name="Velansky P.V."/>
            <person name="Tekutyeva L.A."/>
            <person name="Isaeva M.P."/>
            <person name="Mikhailov V.V."/>
        </authorList>
    </citation>
    <scope>NUCLEOTIDE SEQUENCE [LARGE SCALE GENOMIC DNA]</scope>
    <source>
        <strain evidence="2 3">KMM 8518</strain>
    </source>
</reference>
<gene>
    <name evidence="2" type="ORF">IT775_14270</name>
</gene>
<dbReference type="InterPro" id="IPR020556">
    <property type="entry name" value="Amidase_CS"/>
</dbReference>
<keyword evidence="3" id="KW-1185">Reference proteome</keyword>
<evidence type="ECO:0000313" key="3">
    <source>
        <dbReference type="Proteomes" id="UP001195941"/>
    </source>
</evidence>
<feature type="domain" description="Amidase" evidence="1">
    <location>
        <begin position="25"/>
        <end position="445"/>
    </location>
</feature>
<dbReference type="InterPro" id="IPR052739">
    <property type="entry name" value="FAAH2"/>
</dbReference>
<name>A0ABS5HTQ2_9RHOB</name>
<proteinExistence type="predicted"/>
<dbReference type="NCBIfam" id="NF005687">
    <property type="entry name" value="PRK07487.1"/>
    <property type="match status" value="1"/>
</dbReference>
<dbReference type="InterPro" id="IPR023631">
    <property type="entry name" value="Amidase_dom"/>
</dbReference>
<dbReference type="InterPro" id="IPR036928">
    <property type="entry name" value="AS_sf"/>
</dbReference>
<protein>
    <submittedName>
        <fullName evidence="2">Amidase family protein</fullName>
    </submittedName>
</protein>
<sequence>MEQVWKLTATEIAAAVRTKKLSATEVTKAHLQRIADVNAKINAVVQEFPEEALQAAREVDDAISRGEDPGVLCGVPLTIKVNVDQQGHATTNGLRLQENLVAEHDSPVVSNLRKAGGVIVGRTNTPAFSLRWFTKNELHGQTLNPRNKAVTPGGSSGGAAAAVAAGLCAIGHGTDIAGSIRYPAYACGLHGLRPTIGRIPAYNASAPDRFIGAQLMAVSGPIARSISDIRLSMAAMTAPDLRDPWYVSAPMTGGNFPKRAALTVAPDGMPVADEVRAALYDAADKLRAAGWTVEEIDCPPMQPAAEINARLWMADTQFGARDMIDREADPDARFVFEQMSKDIGEVGFDELMKALQTRATLVRQWELFLQDYPILICPVSGELPFTQQQDVSSQDAFAAVFEAQLTQRALPAIGVPSLAVDTGEADHRPVGVQLVGPRFREDILLAAGTDIENAGRPVAVADPDWD</sequence>
<dbReference type="PROSITE" id="PS00571">
    <property type="entry name" value="AMIDASES"/>
    <property type="match status" value="1"/>
</dbReference>
<dbReference type="Pfam" id="PF01425">
    <property type="entry name" value="Amidase"/>
    <property type="match status" value="1"/>
</dbReference>
<dbReference type="SUPFAM" id="SSF75304">
    <property type="entry name" value="Amidase signature (AS) enzymes"/>
    <property type="match status" value="1"/>
</dbReference>
<dbReference type="PANTHER" id="PTHR43372:SF4">
    <property type="entry name" value="FATTY-ACID AMIDE HYDROLASE 2"/>
    <property type="match status" value="1"/>
</dbReference>
<dbReference type="RefSeq" id="WP_212701800.1">
    <property type="nucleotide sequence ID" value="NZ_JADMKU010000013.1"/>
</dbReference>
<dbReference type="EMBL" id="JADMKU010000013">
    <property type="protein sequence ID" value="MBR9652283.1"/>
    <property type="molecule type" value="Genomic_DNA"/>
</dbReference>
<organism evidence="2 3">
    <name type="scientific">Thalassovita aquimarina</name>
    <dbReference type="NCBI Taxonomy" id="2785917"/>
    <lineage>
        <taxon>Bacteria</taxon>
        <taxon>Pseudomonadati</taxon>
        <taxon>Pseudomonadota</taxon>
        <taxon>Alphaproteobacteria</taxon>
        <taxon>Rhodobacterales</taxon>
        <taxon>Roseobacteraceae</taxon>
        <taxon>Thalassovita</taxon>
    </lineage>
</organism>